<name>A0A6A7ND99_9BURK</name>
<dbReference type="RefSeq" id="WP_152841454.1">
    <property type="nucleotide sequence ID" value="NZ_WHUG01000020.1"/>
</dbReference>
<evidence type="ECO:0000313" key="1">
    <source>
        <dbReference type="EMBL" id="MQA42347.1"/>
    </source>
</evidence>
<keyword evidence="2" id="KW-1185">Reference proteome</keyword>
<evidence type="ECO:0000313" key="2">
    <source>
        <dbReference type="Proteomes" id="UP000440498"/>
    </source>
</evidence>
<dbReference type="Proteomes" id="UP000440498">
    <property type="component" value="Unassembled WGS sequence"/>
</dbReference>
<reference evidence="1 2" key="1">
    <citation type="submission" date="2019-10" db="EMBL/GenBank/DDBJ databases">
        <title>Two novel species isolated from a subtropical stream in China.</title>
        <authorList>
            <person name="Lu H."/>
        </authorList>
    </citation>
    <scope>NUCLEOTIDE SEQUENCE [LARGE SCALE GENOMIC DNA]</scope>
    <source>
        <strain evidence="1 2">FT29W</strain>
    </source>
</reference>
<gene>
    <name evidence="1" type="ORF">GEV02_29840</name>
</gene>
<dbReference type="AlphaFoldDB" id="A0A6A7ND99"/>
<dbReference type="EMBL" id="WHUG01000020">
    <property type="protein sequence ID" value="MQA42347.1"/>
    <property type="molecule type" value="Genomic_DNA"/>
</dbReference>
<proteinExistence type="predicted"/>
<organism evidence="1 2">
    <name type="scientific">Rugamonas aquatica</name>
    <dbReference type="NCBI Taxonomy" id="2743357"/>
    <lineage>
        <taxon>Bacteria</taxon>
        <taxon>Pseudomonadati</taxon>
        <taxon>Pseudomonadota</taxon>
        <taxon>Betaproteobacteria</taxon>
        <taxon>Burkholderiales</taxon>
        <taxon>Oxalobacteraceae</taxon>
        <taxon>Telluria group</taxon>
        <taxon>Rugamonas</taxon>
    </lineage>
</organism>
<protein>
    <submittedName>
        <fullName evidence="1">Uncharacterized protein</fullName>
    </submittedName>
</protein>
<sequence>MAIQTARMRLANPTMYLMNNYHISYKSFEIRSFSSQNEQDKWQGRWELYRQLSRIDSSTVVTEFATSTDASQNALAVCCQMVDEGRIRNPALLATGF</sequence>
<accession>A0A6A7ND99</accession>
<comment type="caution">
    <text evidence="1">The sequence shown here is derived from an EMBL/GenBank/DDBJ whole genome shotgun (WGS) entry which is preliminary data.</text>
</comment>